<sequence>MAVATAVTPPSREAGPQHRGTGERKPVKRRRERQGRFAFWLLLPAFITVFGVIVYPMLRTLLISMFEVKSAVATVTPFVGLDNYVQALTSGGFWEAMGRTLYFTLVSTGLELVLGLAIAWLLNAEFRGRWLIRALVVLPWALPTIVNAAMWKGIYNAQYGALNGLLSGLGIIDEYQAWLSDPFTALNFLIVADAWKTTPLVAFFLLAGLTSIPNELYEAAKMDRAGRIRTFFSVTVPLLAPSIALVLVLRTVEAVKVFDIVYAMTRGGPANGTQTISYYTYVTAFSEQNYGLGSAISYLIVIVILALSALYLRLLRRSEMSLL</sequence>
<dbReference type="EMBL" id="RZNC01000001">
    <property type="protein sequence ID" value="RWZ67799.1"/>
    <property type="molecule type" value="Genomic_DNA"/>
</dbReference>
<dbReference type="PROSITE" id="PS50928">
    <property type="entry name" value="ABC_TM1"/>
    <property type="match status" value="1"/>
</dbReference>
<keyword evidence="5 7" id="KW-1133">Transmembrane helix</keyword>
<dbReference type="InterPro" id="IPR000515">
    <property type="entry name" value="MetI-like"/>
</dbReference>
<evidence type="ECO:0000313" key="10">
    <source>
        <dbReference type="EMBL" id="RWZ67799.1"/>
    </source>
</evidence>
<feature type="transmembrane region" description="Helical" evidence="7">
    <location>
        <begin position="188"/>
        <end position="209"/>
    </location>
</feature>
<name>A0A444QE09_9MICO</name>
<evidence type="ECO:0000256" key="4">
    <source>
        <dbReference type="ARBA" id="ARBA00022692"/>
    </source>
</evidence>
<keyword evidence="2 7" id="KW-0813">Transport</keyword>
<feature type="region of interest" description="Disordered" evidence="8">
    <location>
        <begin position="1"/>
        <end position="29"/>
    </location>
</feature>
<feature type="transmembrane region" description="Helical" evidence="7">
    <location>
        <begin position="37"/>
        <end position="58"/>
    </location>
</feature>
<dbReference type="PANTHER" id="PTHR43005">
    <property type="entry name" value="BLR7065 PROTEIN"/>
    <property type="match status" value="1"/>
</dbReference>
<dbReference type="Pfam" id="PF00528">
    <property type="entry name" value="BPD_transp_1"/>
    <property type="match status" value="1"/>
</dbReference>
<keyword evidence="6 7" id="KW-0472">Membrane</keyword>
<comment type="similarity">
    <text evidence="7">Belongs to the binding-protein-dependent transport system permease family.</text>
</comment>
<gene>
    <name evidence="10" type="ORF">ELQ92_00540</name>
</gene>
<reference evidence="10 11" key="1">
    <citation type="submission" date="2018-12" db="EMBL/GenBank/DDBJ databases">
        <authorList>
            <person name="Li F."/>
        </authorList>
    </citation>
    <scope>NUCLEOTIDE SEQUENCE [LARGE SCALE GENOMIC DNA]</scope>
    <source>
        <strain evidence="10 11">8H24J-4-2</strain>
    </source>
</reference>
<evidence type="ECO:0000256" key="6">
    <source>
        <dbReference type="ARBA" id="ARBA00023136"/>
    </source>
</evidence>
<evidence type="ECO:0000256" key="3">
    <source>
        <dbReference type="ARBA" id="ARBA00022475"/>
    </source>
</evidence>
<feature type="transmembrane region" description="Helical" evidence="7">
    <location>
        <begin position="101"/>
        <end position="123"/>
    </location>
</feature>
<dbReference type="RefSeq" id="WP_128496958.1">
    <property type="nucleotide sequence ID" value="NZ_RZNC01000001.1"/>
</dbReference>
<evidence type="ECO:0000259" key="9">
    <source>
        <dbReference type="PROSITE" id="PS50928"/>
    </source>
</evidence>
<feature type="transmembrane region" description="Helical" evidence="7">
    <location>
        <begin position="130"/>
        <end position="151"/>
    </location>
</feature>
<comment type="caution">
    <text evidence="10">The sequence shown here is derived from an EMBL/GenBank/DDBJ whole genome shotgun (WGS) entry which is preliminary data.</text>
</comment>
<dbReference type="SUPFAM" id="SSF161098">
    <property type="entry name" value="MetI-like"/>
    <property type="match status" value="1"/>
</dbReference>
<comment type="subcellular location">
    <subcellularLocation>
        <location evidence="1 7">Cell membrane</location>
        <topology evidence="1 7">Multi-pass membrane protein</topology>
    </subcellularLocation>
</comment>
<dbReference type="InterPro" id="IPR035906">
    <property type="entry name" value="MetI-like_sf"/>
</dbReference>
<dbReference type="OrthoDB" id="34224at2"/>
<dbReference type="PANTHER" id="PTHR43005:SF2">
    <property type="entry name" value="INTEGRAL MEMBRANE SUGAR TRANSPORT PROTEIN"/>
    <property type="match status" value="1"/>
</dbReference>
<feature type="transmembrane region" description="Helical" evidence="7">
    <location>
        <begin position="295"/>
        <end position="315"/>
    </location>
</feature>
<dbReference type="GO" id="GO:0005886">
    <property type="term" value="C:plasma membrane"/>
    <property type="evidence" value="ECO:0007669"/>
    <property type="project" value="UniProtKB-SubCell"/>
</dbReference>
<evidence type="ECO:0000256" key="5">
    <source>
        <dbReference type="ARBA" id="ARBA00022989"/>
    </source>
</evidence>
<feature type="transmembrane region" description="Helical" evidence="7">
    <location>
        <begin position="230"/>
        <end position="249"/>
    </location>
</feature>
<accession>A0A444QE09</accession>
<evidence type="ECO:0000256" key="1">
    <source>
        <dbReference type="ARBA" id="ARBA00004651"/>
    </source>
</evidence>
<dbReference type="CDD" id="cd06261">
    <property type="entry name" value="TM_PBP2"/>
    <property type="match status" value="1"/>
</dbReference>
<dbReference type="Proteomes" id="UP000288603">
    <property type="component" value="Unassembled WGS sequence"/>
</dbReference>
<keyword evidence="11" id="KW-1185">Reference proteome</keyword>
<evidence type="ECO:0000256" key="2">
    <source>
        <dbReference type="ARBA" id="ARBA00022448"/>
    </source>
</evidence>
<evidence type="ECO:0000256" key="8">
    <source>
        <dbReference type="SAM" id="MobiDB-lite"/>
    </source>
</evidence>
<dbReference type="AlphaFoldDB" id="A0A444QE09"/>
<dbReference type="Gene3D" id="1.10.3720.10">
    <property type="entry name" value="MetI-like"/>
    <property type="match status" value="1"/>
</dbReference>
<keyword evidence="4 7" id="KW-0812">Transmembrane</keyword>
<evidence type="ECO:0000313" key="11">
    <source>
        <dbReference type="Proteomes" id="UP000288603"/>
    </source>
</evidence>
<organism evidence="10 11">
    <name type="scientific">Labedella populi</name>
    <dbReference type="NCBI Taxonomy" id="2498850"/>
    <lineage>
        <taxon>Bacteria</taxon>
        <taxon>Bacillati</taxon>
        <taxon>Actinomycetota</taxon>
        <taxon>Actinomycetes</taxon>
        <taxon>Micrococcales</taxon>
        <taxon>Microbacteriaceae</taxon>
        <taxon>Labedella</taxon>
    </lineage>
</organism>
<proteinExistence type="inferred from homology"/>
<dbReference type="GO" id="GO:0055085">
    <property type="term" value="P:transmembrane transport"/>
    <property type="evidence" value="ECO:0007669"/>
    <property type="project" value="InterPro"/>
</dbReference>
<feature type="domain" description="ABC transmembrane type-1" evidence="9">
    <location>
        <begin position="97"/>
        <end position="311"/>
    </location>
</feature>
<protein>
    <submittedName>
        <fullName evidence="10">Sugar ABC transporter permease</fullName>
    </submittedName>
</protein>
<evidence type="ECO:0000256" key="7">
    <source>
        <dbReference type="RuleBase" id="RU363032"/>
    </source>
</evidence>
<keyword evidence="3" id="KW-1003">Cell membrane</keyword>